<sequence length="519" mass="56753">MIAENQDMVVEMFKDPATYGEVGPVEMIETHISRIFLVGRRAFKMKRAVKLPYVDFSTPQLRLAACEKEVELNSRTAPGLYLNVHRITRAGDRLALDGSGELVDAAIEMVRFDQSNLLDRMAAAGTLTPALMTGVARMIAQYHRSADVIHAGGGSANIGGVLEINSAGFATSHVFDEKEIATLDKAFRDALARHASLLDRREATGRVRRCHGDLHLRNICLLDGEPRLFDCIEFNDQIATVDVLYDLAFLLMDLWHRGFPQFANLVMNRYLDDADDEDGFSLLPFLMAVRAAVRAHVIATQVEEGGPNPAQLIAEARSYFELARALLTETPPRLVAIGGLSGSGKTTIAEALAPQIGAPPGARIVESDRIRKAMHGVAAETRLPDKAYRPGVSERVYRQIAWRAELILAQGGSVVADAVFDKPEDRGRIERAANETNVAFAGIWLAADPLVLWRRVSQRKGGPSDATVDILSRQLQRDAGPLAWRKIEADRKVAEITAEMLALVEGTSSSAVRLGKTGS</sequence>
<dbReference type="PANTHER" id="PTHR43883">
    <property type="entry name" value="SLR0207 PROTEIN"/>
    <property type="match status" value="1"/>
</dbReference>
<accession>A0A330HTA4</accession>
<dbReference type="SUPFAM" id="SSF56112">
    <property type="entry name" value="Protein kinase-like (PK-like)"/>
    <property type="match status" value="1"/>
</dbReference>
<protein>
    <submittedName>
        <fullName evidence="2">Aminoglycoside phosphotransferase</fullName>
    </submittedName>
</protein>
<reference evidence="2 3" key="2">
    <citation type="submission" date="2018-07" db="EMBL/GenBank/DDBJ databases">
        <title>Diversity of Mesorhizobium strains in Brazil.</title>
        <authorList>
            <person name="Helene L.C.F."/>
            <person name="Dall'Agnol R."/>
            <person name="Delamuta J.R.M."/>
            <person name="Hungria M."/>
        </authorList>
    </citation>
    <scope>NUCLEOTIDE SEQUENCE [LARGE SCALE GENOMIC DNA]</scope>
    <source>
        <strain evidence="2 3">AC99b</strain>
    </source>
</reference>
<dbReference type="InterPro" id="IPR002575">
    <property type="entry name" value="Aminoglycoside_PTrfase"/>
</dbReference>
<reference evidence="3" key="1">
    <citation type="submission" date="2018-06" db="EMBL/GenBank/DDBJ databases">
        <authorList>
            <person name="Helene L.C."/>
            <person name="Dall'Agnol R."/>
            <person name="Delamuta J.R."/>
            <person name="Hungria M."/>
        </authorList>
    </citation>
    <scope>NUCLEOTIDE SEQUENCE [LARGE SCALE GENOMIC DNA]</scope>
    <source>
        <strain evidence="3">AC99b</strain>
    </source>
</reference>
<evidence type="ECO:0000313" key="3">
    <source>
        <dbReference type="Proteomes" id="UP000251558"/>
    </source>
</evidence>
<dbReference type="Pfam" id="PF13671">
    <property type="entry name" value="AAA_33"/>
    <property type="match status" value="1"/>
</dbReference>
<dbReference type="AlphaFoldDB" id="A0A330HTA4"/>
<gene>
    <name evidence="2" type="ORF">DPM33_12025</name>
</gene>
<evidence type="ECO:0000313" key="2">
    <source>
        <dbReference type="EMBL" id="RAZ91000.1"/>
    </source>
</evidence>
<organism evidence="2 3">
    <name type="scientific">Mesorhizobium hawassense</name>
    <dbReference type="NCBI Taxonomy" id="1209954"/>
    <lineage>
        <taxon>Bacteria</taxon>
        <taxon>Pseudomonadati</taxon>
        <taxon>Pseudomonadota</taxon>
        <taxon>Alphaproteobacteria</taxon>
        <taxon>Hyphomicrobiales</taxon>
        <taxon>Phyllobacteriaceae</taxon>
        <taxon>Mesorhizobium</taxon>
    </lineage>
</organism>
<feature type="domain" description="Aminoglycoside phosphotransferase" evidence="1">
    <location>
        <begin position="184"/>
        <end position="271"/>
    </location>
</feature>
<comment type="caution">
    <text evidence="2">The sequence shown here is derived from an EMBL/GenBank/DDBJ whole genome shotgun (WGS) entry which is preliminary data.</text>
</comment>
<dbReference type="EMBL" id="QMBP01000004">
    <property type="protein sequence ID" value="RAZ91000.1"/>
    <property type="molecule type" value="Genomic_DNA"/>
</dbReference>
<proteinExistence type="predicted"/>
<dbReference type="Pfam" id="PF01636">
    <property type="entry name" value="APH"/>
    <property type="match status" value="1"/>
</dbReference>
<keyword evidence="2" id="KW-0808">Transferase</keyword>
<dbReference type="GO" id="GO:0016740">
    <property type="term" value="F:transferase activity"/>
    <property type="evidence" value="ECO:0007669"/>
    <property type="project" value="UniProtKB-KW"/>
</dbReference>
<dbReference type="RefSeq" id="WP_112097630.1">
    <property type="nucleotide sequence ID" value="NZ_QMBP01000004.1"/>
</dbReference>
<dbReference type="Proteomes" id="UP000251558">
    <property type="component" value="Unassembled WGS sequence"/>
</dbReference>
<keyword evidence="3" id="KW-1185">Reference proteome</keyword>
<dbReference type="Gene3D" id="3.90.1200.10">
    <property type="match status" value="1"/>
</dbReference>
<dbReference type="OrthoDB" id="9810277at2"/>
<evidence type="ECO:0000259" key="1">
    <source>
        <dbReference type="Pfam" id="PF01636"/>
    </source>
</evidence>
<name>A0A330HTA4_9HYPH</name>
<dbReference type="SUPFAM" id="SSF52540">
    <property type="entry name" value="P-loop containing nucleoside triphosphate hydrolases"/>
    <property type="match status" value="1"/>
</dbReference>
<dbReference type="Gene3D" id="3.40.50.300">
    <property type="entry name" value="P-loop containing nucleotide triphosphate hydrolases"/>
    <property type="match status" value="1"/>
</dbReference>
<dbReference type="InterPro" id="IPR011009">
    <property type="entry name" value="Kinase-like_dom_sf"/>
</dbReference>
<dbReference type="InterPro" id="IPR052732">
    <property type="entry name" value="Cell-binding_unc_protein"/>
</dbReference>
<dbReference type="InterPro" id="IPR027417">
    <property type="entry name" value="P-loop_NTPase"/>
</dbReference>
<dbReference type="PANTHER" id="PTHR43883:SF1">
    <property type="entry name" value="GLUCONOKINASE"/>
    <property type="match status" value="1"/>
</dbReference>